<gene>
    <name evidence="2" type="primary">LOC100197775</name>
</gene>
<dbReference type="Gene3D" id="1.25.10.10">
    <property type="entry name" value="Leucine-rich Repeat Variant"/>
    <property type="match status" value="1"/>
</dbReference>
<dbReference type="PANTHER" id="PTHR34258:SF1">
    <property type="entry name" value="ARMADILLO-LIKE HELICAL DOMAIN CONTAINING PROTEIN 1"/>
    <property type="match status" value="1"/>
</dbReference>
<reference evidence="1" key="1">
    <citation type="submission" date="2025-05" db="UniProtKB">
        <authorList>
            <consortium name="RefSeq"/>
        </authorList>
    </citation>
    <scope>NUCLEOTIDE SEQUENCE [LARGE SCALE GENOMIC DNA]</scope>
</reference>
<evidence type="ECO:0000313" key="1">
    <source>
        <dbReference type="Proteomes" id="UP001652625"/>
    </source>
</evidence>
<dbReference type="SUPFAM" id="SSF48371">
    <property type="entry name" value="ARM repeat"/>
    <property type="match status" value="1"/>
</dbReference>
<protein>
    <submittedName>
        <fullName evidence="2">Armadillo-like helical domain containing protein 1 isoform X3</fullName>
    </submittedName>
</protein>
<dbReference type="InterPro" id="IPR041090">
    <property type="entry name" value="DUF5578"/>
</dbReference>
<dbReference type="RefSeq" id="XP_065643943.1">
    <property type="nucleotide sequence ID" value="XM_065787871.1"/>
</dbReference>
<dbReference type="InterPro" id="IPR011989">
    <property type="entry name" value="ARM-like"/>
</dbReference>
<evidence type="ECO:0000313" key="2">
    <source>
        <dbReference type="RefSeq" id="XP_065643943.1"/>
    </source>
</evidence>
<reference evidence="2" key="2">
    <citation type="submission" date="2025-08" db="UniProtKB">
        <authorList>
            <consortium name="RefSeq"/>
        </authorList>
    </citation>
    <scope>IDENTIFICATION</scope>
</reference>
<dbReference type="PANTHER" id="PTHR34258">
    <property type="entry name" value="ARMADILLO-LIKE HELICAL DOMAIN CONTAINING PROTEIN 1"/>
    <property type="match status" value="1"/>
</dbReference>
<dbReference type="Pfam" id="PF17741">
    <property type="entry name" value="DUF5578"/>
    <property type="match status" value="1"/>
</dbReference>
<sequence>MNLNELCQYLNAWDNSSTKSRLTILKTLIDEYKGKTSSELEVAFANVPKLFFTRLLSWWKVSYLTCSSPCVQLKAISVFVCAYGGNIFFVDFIDIGGINMLLEILSLNNEERKIESLNLLMVIANNGLKYKEIICKNHGLQILAGCLQASTNQNCQVGCHALLQDIATTCSKYEKKIFKTMVSLLKSTSTDAQFTAAQIIQNMQPSQVQKTVINPCIALLGSINLKVQYETCNLVKFLVSIENIQDDILFSIISVLKSGIETTDGSINSLLLVQLAAAAKIIVVIAKDTKIAEKLLALGCINILLNVLNYKHFEGRNHVVEALKYFVQNFKDVKTKQTFDTIGDRVFSIEKASILKHL</sequence>
<organism evidence="1 2">
    <name type="scientific">Hydra vulgaris</name>
    <name type="common">Hydra</name>
    <name type="synonym">Hydra attenuata</name>
    <dbReference type="NCBI Taxonomy" id="6087"/>
    <lineage>
        <taxon>Eukaryota</taxon>
        <taxon>Metazoa</taxon>
        <taxon>Cnidaria</taxon>
        <taxon>Hydrozoa</taxon>
        <taxon>Hydroidolina</taxon>
        <taxon>Anthoathecata</taxon>
        <taxon>Aplanulata</taxon>
        <taxon>Hydridae</taxon>
        <taxon>Hydra</taxon>
    </lineage>
</organism>
<dbReference type="GeneID" id="100197775"/>
<accession>A0ABM4B531</accession>
<dbReference type="Proteomes" id="UP001652625">
    <property type="component" value="Chromosome 01"/>
</dbReference>
<proteinExistence type="predicted"/>
<keyword evidence="1" id="KW-1185">Reference proteome</keyword>
<dbReference type="InterPro" id="IPR016024">
    <property type="entry name" value="ARM-type_fold"/>
</dbReference>
<name>A0ABM4B531_HYDVU</name>